<dbReference type="Proteomes" id="UP000030759">
    <property type="component" value="Unassembled WGS sequence"/>
</dbReference>
<dbReference type="SUPFAM" id="SSF109640">
    <property type="entry name" value="KRAB domain (Kruppel-associated box)"/>
    <property type="match status" value="1"/>
</dbReference>
<evidence type="ECO:0000259" key="11">
    <source>
        <dbReference type="PROSITE" id="PS50804"/>
    </source>
</evidence>
<feature type="region of interest" description="Disordered" evidence="10">
    <location>
        <begin position="1"/>
        <end position="41"/>
    </location>
</feature>
<dbReference type="InterPro" id="IPR001909">
    <property type="entry name" value="KRAB"/>
</dbReference>
<comment type="subcellular location">
    <subcellularLocation>
        <location evidence="9">Nucleus</location>
    </subcellularLocation>
</comment>
<keyword evidence="8 9" id="KW-0539">Nucleus</keyword>
<dbReference type="GO" id="GO:0005634">
    <property type="term" value="C:nucleus"/>
    <property type="evidence" value="ECO:0007669"/>
    <property type="project" value="UniProtKB-SubCell"/>
</dbReference>
<dbReference type="Gene3D" id="6.10.140.140">
    <property type="match status" value="1"/>
</dbReference>
<dbReference type="GO" id="GO:0006355">
    <property type="term" value="P:regulation of DNA-templated transcription"/>
    <property type="evidence" value="ECO:0007669"/>
    <property type="project" value="InterPro"/>
</dbReference>
<evidence type="ECO:0000256" key="7">
    <source>
        <dbReference type="ARBA" id="ARBA00023163"/>
    </source>
</evidence>
<evidence type="ECO:0000313" key="13">
    <source>
        <dbReference type="Proteomes" id="UP000030759"/>
    </source>
</evidence>
<dbReference type="SUPFAM" id="SSF47353">
    <property type="entry name" value="Retrovirus capsid dimerization domain-like"/>
    <property type="match status" value="1"/>
</dbReference>
<evidence type="ECO:0000256" key="2">
    <source>
        <dbReference type="ARBA" id="ARBA00022737"/>
    </source>
</evidence>
<gene>
    <name evidence="12" type="ORF">H671_xg20263</name>
</gene>
<accession>A0A061I0N8</accession>
<reference evidence="13" key="1">
    <citation type="journal article" date="2013" name="Nat. Biotechnol.">
        <title>Chinese hamster genome sequenced from sorted chromosomes.</title>
        <authorList>
            <person name="Brinkrolf K."/>
            <person name="Rupp O."/>
            <person name="Laux H."/>
            <person name="Kollin F."/>
            <person name="Ernst W."/>
            <person name="Linke B."/>
            <person name="Kofler R."/>
            <person name="Romand S."/>
            <person name="Hesse F."/>
            <person name="Budach W.E."/>
            <person name="Galosy S."/>
            <person name="Muller D."/>
            <person name="Noll T."/>
            <person name="Wienberg J."/>
            <person name="Jostock T."/>
            <person name="Leonard M."/>
            <person name="Grillari J."/>
            <person name="Tauch A."/>
            <person name="Goesmann A."/>
            <person name="Helk B."/>
            <person name="Mott J.E."/>
            <person name="Puhler A."/>
            <person name="Borth N."/>
        </authorList>
    </citation>
    <scope>NUCLEOTIDE SEQUENCE [LARGE SCALE GENOMIC DNA]</scope>
    <source>
        <strain evidence="13">17A/GY</strain>
    </source>
</reference>
<dbReference type="EMBL" id="KE684445">
    <property type="protein sequence ID" value="ERE65420.1"/>
    <property type="molecule type" value="Genomic_DNA"/>
</dbReference>
<keyword evidence="7" id="KW-0804">Transcription</keyword>
<evidence type="ECO:0000313" key="12">
    <source>
        <dbReference type="EMBL" id="ERE65420.1"/>
    </source>
</evidence>
<keyword evidence="4" id="KW-0862">Zinc</keyword>
<dbReference type="Gene3D" id="1.10.4020.10">
    <property type="entry name" value="DNA breaking-rejoining enzymes"/>
    <property type="match status" value="1"/>
</dbReference>
<dbReference type="Pfam" id="PF01352">
    <property type="entry name" value="KRAB"/>
    <property type="match status" value="1"/>
</dbReference>
<dbReference type="PROSITE" id="PS50804">
    <property type="entry name" value="SCAN_BOX"/>
    <property type="match status" value="1"/>
</dbReference>
<keyword evidence="6" id="KW-0238">DNA-binding</keyword>
<evidence type="ECO:0000256" key="1">
    <source>
        <dbReference type="ARBA" id="ARBA00022723"/>
    </source>
</evidence>
<evidence type="ECO:0000256" key="10">
    <source>
        <dbReference type="SAM" id="MobiDB-lite"/>
    </source>
</evidence>
<feature type="compositionally biased region" description="Polar residues" evidence="10">
    <location>
        <begin position="18"/>
        <end position="27"/>
    </location>
</feature>
<dbReference type="InterPro" id="IPR036051">
    <property type="entry name" value="KRAB_dom_sf"/>
</dbReference>
<keyword evidence="3" id="KW-0863">Zinc-finger</keyword>
<protein>
    <submittedName>
        <fullName evidence="12">Zinc finger protein 75D-like protein</fullName>
    </submittedName>
</protein>
<dbReference type="InterPro" id="IPR050916">
    <property type="entry name" value="SCAN-C2H2_zinc_finger"/>
</dbReference>
<proteinExistence type="predicted"/>
<dbReference type="InterPro" id="IPR003309">
    <property type="entry name" value="SCAN_dom"/>
</dbReference>
<evidence type="ECO:0000256" key="8">
    <source>
        <dbReference type="ARBA" id="ARBA00023242"/>
    </source>
</evidence>
<dbReference type="GO" id="GO:0003677">
    <property type="term" value="F:DNA binding"/>
    <property type="evidence" value="ECO:0007669"/>
    <property type="project" value="UniProtKB-KW"/>
</dbReference>
<dbReference type="Pfam" id="PF02023">
    <property type="entry name" value="SCAN"/>
    <property type="match status" value="1"/>
</dbReference>
<evidence type="ECO:0000256" key="6">
    <source>
        <dbReference type="ARBA" id="ARBA00023125"/>
    </source>
</evidence>
<name>A0A061I0N8_CRIGR</name>
<evidence type="ECO:0000256" key="4">
    <source>
        <dbReference type="ARBA" id="ARBA00022833"/>
    </source>
</evidence>
<keyword evidence="2" id="KW-0677">Repeat</keyword>
<organism evidence="12 13">
    <name type="scientific">Cricetulus griseus</name>
    <name type="common">Chinese hamster</name>
    <name type="synonym">Cricetulus barabensis griseus</name>
    <dbReference type="NCBI Taxonomy" id="10029"/>
    <lineage>
        <taxon>Eukaryota</taxon>
        <taxon>Metazoa</taxon>
        <taxon>Chordata</taxon>
        <taxon>Craniata</taxon>
        <taxon>Vertebrata</taxon>
        <taxon>Euteleostomi</taxon>
        <taxon>Mammalia</taxon>
        <taxon>Eutheria</taxon>
        <taxon>Euarchontoglires</taxon>
        <taxon>Glires</taxon>
        <taxon>Rodentia</taxon>
        <taxon>Myomorpha</taxon>
        <taxon>Muroidea</taxon>
        <taxon>Cricetidae</taxon>
        <taxon>Cricetinae</taxon>
        <taxon>Cricetulus</taxon>
    </lineage>
</organism>
<dbReference type="GO" id="GO:0008270">
    <property type="term" value="F:zinc ion binding"/>
    <property type="evidence" value="ECO:0007669"/>
    <property type="project" value="UniProtKB-KW"/>
</dbReference>
<evidence type="ECO:0000256" key="3">
    <source>
        <dbReference type="ARBA" id="ARBA00022771"/>
    </source>
</evidence>
<dbReference type="CDD" id="cd07936">
    <property type="entry name" value="SCAN"/>
    <property type="match status" value="1"/>
</dbReference>
<dbReference type="SMART" id="SM00431">
    <property type="entry name" value="SCAN"/>
    <property type="match status" value="1"/>
</dbReference>
<dbReference type="InterPro" id="IPR038269">
    <property type="entry name" value="SCAN_sf"/>
</dbReference>
<sequence>MSEVKEDGGFGAHMGGVQNRNDSSQTEIHPPKNAQPHFRNNQVSGPLEVAQKLRELCYQWLMPETNSKSQMVESLVLEQFLNILPGAIKNWVRKHRPEDVKQAMSLVGFLQTEPDAVPNEVLLTFEDIEMQCCEEERGLLGPSQKTCYSDVTLNICNIATSLEEAFQFQEVPFINCQPQCLCYWCYVQDVVSCSDAFKAISTYSFISFGVTGFMLKSLIH</sequence>
<evidence type="ECO:0000256" key="5">
    <source>
        <dbReference type="ARBA" id="ARBA00023015"/>
    </source>
</evidence>
<dbReference type="PANTHER" id="PTHR45935:SF15">
    <property type="entry name" value="SCAN BOX DOMAIN-CONTAINING PROTEIN"/>
    <property type="match status" value="1"/>
</dbReference>
<dbReference type="AlphaFoldDB" id="A0A061I0N8"/>
<keyword evidence="1" id="KW-0479">Metal-binding</keyword>
<keyword evidence="5" id="KW-0805">Transcription regulation</keyword>
<feature type="domain" description="SCAN box" evidence="11">
    <location>
        <begin position="37"/>
        <end position="113"/>
    </location>
</feature>
<evidence type="ECO:0000256" key="9">
    <source>
        <dbReference type="PROSITE-ProRule" id="PRU00187"/>
    </source>
</evidence>
<dbReference type="PANTHER" id="PTHR45935">
    <property type="entry name" value="PROTEIN ZBED8-RELATED"/>
    <property type="match status" value="1"/>
</dbReference>